<dbReference type="GO" id="GO:0016853">
    <property type="term" value="F:isomerase activity"/>
    <property type="evidence" value="ECO:0007669"/>
    <property type="project" value="UniProtKB-KW"/>
</dbReference>
<gene>
    <name evidence="3" type="ORF">BDD43_4962</name>
</gene>
<organism evidence="3 4">
    <name type="scientific">Mucilaginibacter gracilis</name>
    <dbReference type="NCBI Taxonomy" id="423350"/>
    <lineage>
        <taxon>Bacteria</taxon>
        <taxon>Pseudomonadati</taxon>
        <taxon>Bacteroidota</taxon>
        <taxon>Sphingobacteriia</taxon>
        <taxon>Sphingobacteriales</taxon>
        <taxon>Sphingobacteriaceae</taxon>
        <taxon>Mucilaginibacter</taxon>
    </lineage>
</organism>
<name>A0A495J7K0_9SPHI</name>
<dbReference type="PROSITE" id="PS51352">
    <property type="entry name" value="THIOREDOXIN_2"/>
    <property type="match status" value="1"/>
</dbReference>
<feature type="domain" description="Thioredoxin" evidence="2">
    <location>
        <begin position="1"/>
        <end position="174"/>
    </location>
</feature>
<dbReference type="AlphaFoldDB" id="A0A495J7K0"/>
<dbReference type="Pfam" id="PF13462">
    <property type="entry name" value="Thioredoxin_4"/>
    <property type="match status" value="1"/>
</dbReference>
<dbReference type="PANTHER" id="PTHR13887:SF55">
    <property type="entry name" value="SLR0313 PROTEIN"/>
    <property type="match status" value="1"/>
</dbReference>
<dbReference type="RefSeq" id="WP_121200522.1">
    <property type="nucleotide sequence ID" value="NZ_RBKU01000001.1"/>
</dbReference>
<dbReference type="InterPro" id="IPR036249">
    <property type="entry name" value="Thioredoxin-like_sf"/>
</dbReference>
<comment type="similarity">
    <text evidence="1">Belongs to the thioredoxin family. DsbA subfamily.</text>
</comment>
<reference evidence="3 4" key="1">
    <citation type="submission" date="2018-10" db="EMBL/GenBank/DDBJ databases">
        <title>Genomic Encyclopedia of Archaeal and Bacterial Type Strains, Phase II (KMG-II): from individual species to whole genera.</title>
        <authorList>
            <person name="Goeker M."/>
        </authorList>
    </citation>
    <scope>NUCLEOTIDE SEQUENCE [LARGE SCALE GENOMIC DNA]</scope>
    <source>
        <strain evidence="3 4">DSM 18602</strain>
    </source>
</reference>
<evidence type="ECO:0000313" key="4">
    <source>
        <dbReference type="Proteomes" id="UP000268007"/>
    </source>
</evidence>
<evidence type="ECO:0000259" key="2">
    <source>
        <dbReference type="PROSITE" id="PS51352"/>
    </source>
</evidence>
<dbReference type="SUPFAM" id="SSF52833">
    <property type="entry name" value="Thioredoxin-like"/>
    <property type="match status" value="1"/>
</dbReference>
<dbReference type="Proteomes" id="UP000268007">
    <property type="component" value="Unassembled WGS sequence"/>
</dbReference>
<dbReference type="EMBL" id="RBKU01000001">
    <property type="protein sequence ID" value="RKR84711.1"/>
    <property type="molecule type" value="Genomic_DNA"/>
</dbReference>
<evidence type="ECO:0000313" key="3">
    <source>
        <dbReference type="EMBL" id="RKR84711.1"/>
    </source>
</evidence>
<dbReference type="InterPro" id="IPR013766">
    <property type="entry name" value="Thioredoxin_domain"/>
</dbReference>
<dbReference type="OrthoDB" id="117402at2"/>
<comment type="caution">
    <text evidence="3">The sequence shown here is derived from an EMBL/GenBank/DDBJ whole genome shotgun (WGS) entry which is preliminary data.</text>
</comment>
<evidence type="ECO:0000256" key="1">
    <source>
        <dbReference type="ARBA" id="ARBA00005791"/>
    </source>
</evidence>
<proteinExistence type="inferred from homology"/>
<accession>A0A495J7K0</accession>
<dbReference type="Gene3D" id="3.40.30.10">
    <property type="entry name" value="Glutaredoxin"/>
    <property type="match status" value="1"/>
</dbReference>
<protein>
    <submittedName>
        <fullName evidence="3">Protein-disulfide isomerase</fullName>
    </submittedName>
</protein>
<dbReference type="PANTHER" id="PTHR13887">
    <property type="entry name" value="GLUTATHIONE S-TRANSFERASE KAPPA"/>
    <property type="match status" value="1"/>
</dbReference>
<keyword evidence="3" id="KW-0413">Isomerase</keyword>
<sequence>MNSALKNPITKRDHMLGIQAAPLVLLEYGDYQCSSCGDSYMAVNNVIQAMGEDIVFVFRNFPLTDIHPDAFDAALAAEAAALQNKFWEMYDLLFQNQAYLSENELFSYARRIGLDMDRFGQDIQSQALTSKIDADIESGLRSGVSGTPTFYVNGEKFDGDWTGDGLVQYLRELL</sequence>
<keyword evidence="4" id="KW-1185">Reference proteome</keyword>
<dbReference type="InterPro" id="IPR012336">
    <property type="entry name" value="Thioredoxin-like_fold"/>
</dbReference>